<organism evidence="17 18">
    <name type="scientific">Camellia sinensis</name>
    <name type="common">Tea plant</name>
    <name type="synonym">Thea sinensis</name>
    <dbReference type="NCBI Taxonomy" id="4442"/>
    <lineage>
        <taxon>Eukaryota</taxon>
        <taxon>Viridiplantae</taxon>
        <taxon>Streptophyta</taxon>
        <taxon>Embryophyta</taxon>
        <taxon>Tracheophyta</taxon>
        <taxon>Spermatophyta</taxon>
        <taxon>Magnoliopsida</taxon>
        <taxon>eudicotyledons</taxon>
        <taxon>Gunneridae</taxon>
        <taxon>Pentapetalae</taxon>
        <taxon>asterids</taxon>
        <taxon>Ericales</taxon>
        <taxon>Theaceae</taxon>
        <taxon>Camellia</taxon>
    </lineage>
</organism>
<keyword evidence="4" id="KW-0575">Peroxidase</keyword>
<evidence type="ECO:0000256" key="9">
    <source>
        <dbReference type="ARBA" id="ARBA00023004"/>
    </source>
</evidence>
<dbReference type="EC" id="1.11.1.7" evidence="3"/>
<evidence type="ECO:0000256" key="12">
    <source>
        <dbReference type="PIRSR" id="PIRSR600823-4"/>
    </source>
</evidence>
<evidence type="ECO:0000256" key="8">
    <source>
        <dbReference type="ARBA" id="ARBA00023002"/>
    </source>
</evidence>
<evidence type="ECO:0000256" key="7">
    <source>
        <dbReference type="ARBA" id="ARBA00022837"/>
    </source>
</evidence>
<comment type="catalytic activity">
    <reaction evidence="1">
        <text>2 a phenolic donor + H2O2 = 2 a phenolic radical donor + 2 H2O</text>
        <dbReference type="Rhea" id="RHEA:56136"/>
        <dbReference type="ChEBI" id="CHEBI:15377"/>
        <dbReference type="ChEBI" id="CHEBI:16240"/>
        <dbReference type="ChEBI" id="CHEBI:139520"/>
        <dbReference type="ChEBI" id="CHEBI:139521"/>
        <dbReference type="EC" id="1.11.1.7"/>
    </reaction>
</comment>
<dbReference type="PROSITE" id="PS00436">
    <property type="entry name" value="PEROXIDASE_2"/>
    <property type="match status" value="1"/>
</dbReference>
<evidence type="ECO:0000256" key="6">
    <source>
        <dbReference type="ARBA" id="ARBA00022723"/>
    </source>
</evidence>
<feature type="disulfide bond" evidence="13">
    <location>
        <begin position="62"/>
        <end position="142"/>
    </location>
</feature>
<keyword evidence="15" id="KW-1133">Transmembrane helix</keyword>
<feature type="binding site" evidence="11">
    <location>
        <position position="97"/>
    </location>
    <ligand>
        <name>Ca(2+)</name>
        <dbReference type="ChEBI" id="CHEBI:29108"/>
        <label>1</label>
    </ligand>
</feature>
<feature type="site" description="Transition state stabilizer" evidence="12">
    <location>
        <position position="89"/>
    </location>
</feature>
<dbReference type="SUPFAM" id="SSF48113">
    <property type="entry name" value="Heme-dependent peroxidases"/>
    <property type="match status" value="1"/>
</dbReference>
<evidence type="ECO:0000256" key="4">
    <source>
        <dbReference type="ARBA" id="ARBA00022559"/>
    </source>
</evidence>
<keyword evidence="15" id="KW-0812">Transmembrane</keyword>
<evidence type="ECO:0000256" key="1">
    <source>
        <dbReference type="ARBA" id="ARBA00000189"/>
    </source>
</evidence>
<dbReference type="PANTHER" id="PTHR31388">
    <property type="entry name" value="PEROXIDASE 72-RELATED"/>
    <property type="match status" value="1"/>
</dbReference>
<dbReference type="InterPro" id="IPR000823">
    <property type="entry name" value="Peroxidase_pln"/>
</dbReference>
<gene>
    <name evidence="17" type="ORF">HYC85_023915</name>
</gene>
<keyword evidence="7 11" id="KW-0106">Calcium</keyword>
<name>A0A7J7GJQ5_CAMSI</name>
<feature type="binding site" evidence="11">
    <location>
        <position position="101"/>
    </location>
    <ligand>
        <name>Ca(2+)</name>
        <dbReference type="ChEBI" id="CHEBI:29108"/>
        <label>1</label>
    </ligand>
</feature>
<dbReference type="PROSITE" id="PS50873">
    <property type="entry name" value="PEROXIDASE_4"/>
    <property type="match status" value="1"/>
</dbReference>
<dbReference type="AlphaFoldDB" id="A0A7J7GJQ5"/>
<sequence>MPPCNRVAHQKKPQINSYLVPLNFSSISSATIASFLLLMLLILNLNTPCNAQLSSTFYDQTCPNALRAIRTSIRQSISRERRMAASLIRLHFHDCFVQGCDASILLDKAATPTSERSAASNVGSVRGFELIDAAESEVEKICPGVVSCEDILAVAARDASVYIHDIFQKGNDRDL</sequence>
<comment type="similarity">
    <text evidence="14">Belongs to the peroxidase family.</text>
</comment>
<evidence type="ECO:0000256" key="3">
    <source>
        <dbReference type="ARBA" id="ARBA00012313"/>
    </source>
</evidence>
<evidence type="ECO:0000256" key="11">
    <source>
        <dbReference type="PIRSR" id="PIRSR600823-3"/>
    </source>
</evidence>
<proteinExistence type="inferred from homology"/>
<keyword evidence="8" id="KW-0560">Oxidoreductase</keyword>
<feature type="binding site" evidence="11">
    <location>
        <position position="115"/>
    </location>
    <ligand>
        <name>Ca(2+)</name>
        <dbReference type="ChEBI" id="CHEBI:29108"/>
        <label>1</label>
    </ligand>
</feature>
<keyword evidence="15" id="KW-0472">Membrane</keyword>
<comment type="caution">
    <text evidence="17">The sequence shown here is derived from an EMBL/GenBank/DDBJ whole genome shotgun (WGS) entry which is preliminary data.</text>
</comment>
<feature type="binding site" evidence="11">
    <location>
        <position position="103"/>
    </location>
    <ligand>
        <name>Ca(2+)</name>
        <dbReference type="ChEBI" id="CHEBI:29108"/>
        <label>1</label>
    </ligand>
</feature>
<evidence type="ECO:0000313" key="17">
    <source>
        <dbReference type="EMBL" id="KAF5939656.1"/>
    </source>
</evidence>
<feature type="domain" description="Plant heme peroxidase family profile" evidence="16">
    <location>
        <begin position="52"/>
        <end position="175"/>
    </location>
</feature>
<protein>
    <recommendedName>
        <fullName evidence="3">peroxidase</fullName>
        <ecNumber evidence="3">1.11.1.7</ecNumber>
    </recommendedName>
</protein>
<evidence type="ECO:0000256" key="13">
    <source>
        <dbReference type="PIRSR" id="PIRSR600823-5"/>
    </source>
</evidence>
<dbReference type="GO" id="GO:0140825">
    <property type="term" value="F:lactoperoxidase activity"/>
    <property type="evidence" value="ECO:0007669"/>
    <property type="project" value="UniProtKB-EC"/>
</dbReference>
<feature type="binding site" evidence="11">
    <location>
        <position position="99"/>
    </location>
    <ligand>
        <name>Ca(2+)</name>
        <dbReference type="ChEBI" id="CHEBI:29108"/>
        <label>1</label>
    </ligand>
</feature>
<feature type="active site" description="Proton acceptor" evidence="10">
    <location>
        <position position="93"/>
    </location>
</feature>
<evidence type="ECO:0000256" key="15">
    <source>
        <dbReference type="SAM" id="Phobius"/>
    </source>
</evidence>
<reference evidence="18" key="1">
    <citation type="journal article" date="2020" name="Nat. Commun.">
        <title>Genome assembly of wild tea tree DASZ reveals pedigree and selection history of tea varieties.</title>
        <authorList>
            <person name="Zhang W."/>
            <person name="Zhang Y."/>
            <person name="Qiu H."/>
            <person name="Guo Y."/>
            <person name="Wan H."/>
            <person name="Zhang X."/>
            <person name="Scossa F."/>
            <person name="Alseekh S."/>
            <person name="Zhang Q."/>
            <person name="Wang P."/>
            <person name="Xu L."/>
            <person name="Schmidt M.H."/>
            <person name="Jia X."/>
            <person name="Li D."/>
            <person name="Zhu A."/>
            <person name="Guo F."/>
            <person name="Chen W."/>
            <person name="Ni D."/>
            <person name="Usadel B."/>
            <person name="Fernie A.R."/>
            <person name="Wen W."/>
        </authorList>
    </citation>
    <scope>NUCLEOTIDE SEQUENCE [LARGE SCALE GENOMIC DNA]</scope>
    <source>
        <strain evidence="18">cv. G240</strain>
    </source>
</reference>
<keyword evidence="6 11" id="KW-0479">Metal-binding</keyword>
<evidence type="ECO:0000256" key="14">
    <source>
        <dbReference type="RuleBase" id="RU004241"/>
    </source>
</evidence>
<keyword evidence="9" id="KW-0408">Iron</keyword>
<evidence type="ECO:0000259" key="16">
    <source>
        <dbReference type="PROSITE" id="PS50873"/>
    </source>
</evidence>
<feature type="transmembrane region" description="Helical" evidence="15">
    <location>
        <begin position="20"/>
        <end position="43"/>
    </location>
</feature>
<dbReference type="GO" id="GO:0046872">
    <property type="term" value="F:metal ion binding"/>
    <property type="evidence" value="ECO:0007669"/>
    <property type="project" value="UniProtKB-KW"/>
</dbReference>
<dbReference type="PRINTS" id="PR00458">
    <property type="entry name" value="PEROXIDASE"/>
</dbReference>
<evidence type="ECO:0000256" key="2">
    <source>
        <dbReference type="ARBA" id="ARBA00001970"/>
    </source>
</evidence>
<dbReference type="PRINTS" id="PR00461">
    <property type="entry name" value="PLPEROXIDASE"/>
</dbReference>
<comment type="cofactor">
    <cofactor evidence="2">
        <name>heme b</name>
        <dbReference type="ChEBI" id="CHEBI:60344"/>
    </cofactor>
</comment>
<dbReference type="PANTHER" id="PTHR31388:SF115">
    <property type="entry name" value="PEROXIDASE 5"/>
    <property type="match status" value="1"/>
</dbReference>
<dbReference type="InterPro" id="IPR019794">
    <property type="entry name" value="Peroxidases_AS"/>
</dbReference>
<keyword evidence="5" id="KW-0349">Heme</keyword>
<accession>A0A7J7GJQ5</accession>
<dbReference type="GO" id="GO:0020037">
    <property type="term" value="F:heme binding"/>
    <property type="evidence" value="ECO:0007669"/>
    <property type="project" value="InterPro"/>
</dbReference>
<dbReference type="EMBL" id="JACBKZ010000011">
    <property type="protein sequence ID" value="KAF5939656.1"/>
    <property type="molecule type" value="Genomic_DNA"/>
</dbReference>
<dbReference type="InterPro" id="IPR010255">
    <property type="entry name" value="Haem_peroxidase_sf"/>
</dbReference>
<dbReference type="GO" id="GO:0006979">
    <property type="term" value="P:response to oxidative stress"/>
    <property type="evidence" value="ECO:0007669"/>
    <property type="project" value="InterPro"/>
</dbReference>
<keyword evidence="13" id="KW-1015">Disulfide bond</keyword>
<evidence type="ECO:0000313" key="18">
    <source>
        <dbReference type="Proteomes" id="UP000593564"/>
    </source>
</evidence>
<dbReference type="Gene3D" id="1.10.520.10">
    <property type="match status" value="1"/>
</dbReference>
<feature type="binding site" evidence="11">
    <location>
        <position position="94"/>
    </location>
    <ligand>
        <name>Ca(2+)</name>
        <dbReference type="ChEBI" id="CHEBI:29108"/>
        <label>1</label>
    </ligand>
</feature>
<keyword evidence="18" id="KW-1185">Reference proteome</keyword>
<feature type="disulfide bond" evidence="13">
    <location>
        <begin position="95"/>
        <end position="100"/>
    </location>
</feature>
<dbReference type="Pfam" id="PF00141">
    <property type="entry name" value="peroxidase"/>
    <property type="match status" value="1"/>
</dbReference>
<evidence type="ECO:0000256" key="10">
    <source>
        <dbReference type="PIRSR" id="PIRSR600823-1"/>
    </source>
</evidence>
<dbReference type="Proteomes" id="UP000593564">
    <property type="component" value="Unassembled WGS sequence"/>
</dbReference>
<reference evidence="17 18" key="2">
    <citation type="submission" date="2020-07" db="EMBL/GenBank/DDBJ databases">
        <title>Genome assembly of wild tea tree DASZ reveals pedigree and selection history of tea varieties.</title>
        <authorList>
            <person name="Zhang W."/>
        </authorList>
    </citation>
    <scope>NUCLEOTIDE SEQUENCE [LARGE SCALE GENOMIC DNA]</scope>
    <source>
        <strain evidence="18">cv. G240</strain>
        <tissue evidence="17">Leaf</tissue>
    </source>
</reference>
<dbReference type="InterPro" id="IPR002016">
    <property type="entry name" value="Haem_peroxidase"/>
</dbReference>
<comment type="cofactor">
    <cofactor evidence="11">
        <name>Ca(2+)</name>
        <dbReference type="ChEBI" id="CHEBI:29108"/>
    </cofactor>
    <text evidence="11">Binds 2 calcium ions per subunit.</text>
</comment>
<evidence type="ECO:0000256" key="5">
    <source>
        <dbReference type="ARBA" id="ARBA00022617"/>
    </source>
</evidence>